<dbReference type="PANTHER" id="PTHR10569:SF2">
    <property type="entry name" value="GLYCOGEN DEBRANCHING ENZYME"/>
    <property type="match status" value="1"/>
</dbReference>
<dbReference type="Pfam" id="PF12439">
    <property type="entry name" value="GDE_N"/>
    <property type="match status" value="1"/>
</dbReference>
<dbReference type="GO" id="GO:0004134">
    <property type="term" value="F:4-alpha-glucanotransferase activity"/>
    <property type="evidence" value="ECO:0007669"/>
    <property type="project" value="InterPro"/>
</dbReference>
<accession>A0A4V0P2G5</accession>
<dbReference type="InterPro" id="IPR012341">
    <property type="entry name" value="6hp_glycosidase-like_sf"/>
</dbReference>
<evidence type="ECO:0000313" key="3">
    <source>
        <dbReference type="EMBL" id="BBH53147.1"/>
    </source>
</evidence>
<evidence type="ECO:0000259" key="2">
    <source>
        <dbReference type="Pfam" id="PF12439"/>
    </source>
</evidence>
<dbReference type="SUPFAM" id="SSF48208">
    <property type="entry name" value="Six-hairpin glycosidases"/>
    <property type="match status" value="1"/>
</dbReference>
<protein>
    <submittedName>
        <fullName evidence="3">Glycogen debranching protein</fullName>
    </submittedName>
</protein>
<dbReference type="InterPro" id="IPR024742">
    <property type="entry name" value="Glycogen_debranch_N"/>
</dbReference>
<dbReference type="InterPro" id="IPR010401">
    <property type="entry name" value="AGL/Gdb1"/>
</dbReference>
<dbReference type="RefSeq" id="WP_130608414.1">
    <property type="nucleotide sequence ID" value="NZ_AP019368.1"/>
</dbReference>
<keyword evidence="4" id="KW-1185">Reference proteome</keyword>
<dbReference type="AlphaFoldDB" id="A0A4V0P2G5"/>
<evidence type="ECO:0000313" key="4">
    <source>
        <dbReference type="Proteomes" id="UP000291236"/>
    </source>
</evidence>
<dbReference type="OrthoDB" id="9761875at2"/>
<organism evidence="3 4">
    <name type="scientific">Fluviispira sanaruensis</name>
    <dbReference type="NCBI Taxonomy" id="2493639"/>
    <lineage>
        <taxon>Bacteria</taxon>
        <taxon>Pseudomonadati</taxon>
        <taxon>Bdellovibrionota</taxon>
        <taxon>Oligoflexia</taxon>
        <taxon>Silvanigrellales</taxon>
        <taxon>Silvanigrellaceae</taxon>
        <taxon>Fluviispira</taxon>
    </lineage>
</organism>
<dbReference type="Proteomes" id="UP000291236">
    <property type="component" value="Chromosome"/>
</dbReference>
<dbReference type="EMBL" id="AP019368">
    <property type="protein sequence ID" value="BBH53147.1"/>
    <property type="molecule type" value="Genomic_DNA"/>
</dbReference>
<dbReference type="Pfam" id="PF06202">
    <property type="entry name" value="GDE_C"/>
    <property type="match status" value="1"/>
</dbReference>
<dbReference type="PANTHER" id="PTHR10569">
    <property type="entry name" value="GLYCOGEN DEBRANCHING ENZYME"/>
    <property type="match status" value="1"/>
</dbReference>
<dbReference type="FunFam" id="1.50.10.10:FF:000073">
    <property type="entry name" value="Glycogen debranching enzyme, hypothetical (TreX-like)"/>
    <property type="match status" value="1"/>
</dbReference>
<evidence type="ECO:0000259" key="1">
    <source>
        <dbReference type="Pfam" id="PF06202"/>
    </source>
</evidence>
<feature type="domain" description="Glycogen debranching enzyme bacterial and archaeal type N-terminal" evidence="2">
    <location>
        <begin position="27"/>
        <end position="236"/>
    </location>
</feature>
<dbReference type="KEGG" id="sbf:JCM31447_15900"/>
<name>A0A4V0P2G5_FLUSA</name>
<dbReference type="InterPro" id="IPR008928">
    <property type="entry name" value="6-hairpin_glycosidase_sf"/>
</dbReference>
<gene>
    <name evidence="3" type="ORF">JCM31447_15900</name>
</gene>
<proteinExistence type="predicted"/>
<dbReference type="GO" id="GO:0004135">
    <property type="term" value="F:amylo-alpha-1,6-glucosidase activity"/>
    <property type="evidence" value="ECO:0007669"/>
    <property type="project" value="InterPro"/>
</dbReference>
<dbReference type="InterPro" id="IPR006451">
    <property type="entry name" value="Glycogen_debranch_arc"/>
</dbReference>
<sequence>MLISLEKKESQHFSYLNKMQIAKDLNREWLIANGLGSYASGTLSGTLSRRYHGLFVVAQTPPLGRVLFVSKIEEELVFSNKRFLLSSNKWSGSENFFPKGFLHIQSFYLDEDIPTWVYQCEDVLLEKKIFFEPEKNSIYITYKVLSETIPNDLKIICKVFINNRDFHGLNSEINVFSKIDDKSIQFLSKEGKLLFSSYSNFRNSLVDDTIYYNYLLEEERERGFSFIENHKCAAIYTESISNVNNNLNIIISTEHDVNKDCKNVLQKIKNKNRINLLKYSQNDYTPNWIRQISYAAHHFIVRRESLTDKNAKSILAGYHWFGDWGRDTFISLNGICCATGQYSTAKSILENYAIYLDAGMIPNRFPDYGETPDYNTADASLWYIEAVANYLMHTQDLDFLKRIYSTLEEIIESYYHGTRYNIKCDLKDGLIYAGEENLQLTWMDAKADGIVFTPRIGKPIEINALWYNALKNINQYAIILCKENNLYLDLIKRVENNFNKYWNNDAQYCFDVIDGPNGNDDSLRPNQIIALSLKYCPLDFKQKKCIIDICGKELVTYFGVRSLAKRSSQYKGQCFGNYLARDSAYHQGTAWSWLLGVYAIAYFKQTQNASVAVSFIEPLGKHINDYGVGFISEIFDGDSPYKARGCIAQAWSIAETLRAWKVLAPYLDPLKLENPFLNNSRSP</sequence>
<reference evidence="3 4" key="1">
    <citation type="submission" date="2018-12" db="EMBL/GenBank/DDBJ databases">
        <title>Rubrispira sanarue gen. nov., sp., nov., a member of the order Silvanigrellales, isolated from a brackish lake in Hamamatsu Japan.</title>
        <authorList>
            <person name="Maejima Y."/>
            <person name="Iino T."/>
            <person name="Muraguchi Y."/>
            <person name="Fukuda K."/>
            <person name="Nojiri H."/>
            <person name="Ohkuma M."/>
            <person name="Moriuchi R."/>
            <person name="Dohra H."/>
            <person name="Kimbara K."/>
            <person name="Shintani M."/>
        </authorList>
    </citation>
    <scope>NUCLEOTIDE SEQUENCE [LARGE SCALE GENOMIC DNA]</scope>
    <source>
        <strain evidence="3 4">RF1110005</strain>
    </source>
</reference>
<dbReference type="Gene3D" id="1.50.10.10">
    <property type="match status" value="1"/>
</dbReference>
<dbReference type="GO" id="GO:0005980">
    <property type="term" value="P:glycogen catabolic process"/>
    <property type="evidence" value="ECO:0007669"/>
    <property type="project" value="InterPro"/>
</dbReference>
<dbReference type="NCBIfam" id="TIGR01561">
    <property type="entry name" value="gde_arch"/>
    <property type="match status" value="1"/>
</dbReference>
<dbReference type="InterPro" id="IPR032790">
    <property type="entry name" value="GDE_C"/>
</dbReference>
<feature type="domain" description="Glycogen debranching enzyme C-terminal" evidence="1">
    <location>
        <begin position="295"/>
        <end position="658"/>
    </location>
</feature>